<evidence type="ECO:0000313" key="2">
    <source>
        <dbReference type="Proteomes" id="UP000194873"/>
    </source>
</evidence>
<accession>A0A243W5K1</accession>
<dbReference type="AlphaFoldDB" id="A0A243W5K1"/>
<gene>
    <name evidence="1" type="ORF">BXP70_27840</name>
</gene>
<dbReference type="Proteomes" id="UP000194873">
    <property type="component" value="Unassembled WGS sequence"/>
</dbReference>
<organism evidence="1 2">
    <name type="scientific">Hymenobacter crusticola</name>
    <dbReference type="NCBI Taxonomy" id="1770526"/>
    <lineage>
        <taxon>Bacteria</taxon>
        <taxon>Pseudomonadati</taxon>
        <taxon>Bacteroidota</taxon>
        <taxon>Cytophagia</taxon>
        <taxon>Cytophagales</taxon>
        <taxon>Hymenobacteraceae</taxon>
        <taxon>Hymenobacter</taxon>
    </lineage>
</organism>
<dbReference type="RefSeq" id="WP_086597385.1">
    <property type="nucleotide sequence ID" value="NZ_MTSE01000048.1"/>
</dbReference>
<comment type="caution">
    <text evidence="1">The sequence shown here is derived from an EMBL/GenBank/DDBJ whole genome shotgun (WGS) entry which is preliminary data.</text>
</comment>
<dbReference type="EMBL" id="MTSE01000048">
    <property type="protein sequence ID" value="OUJ68612.1"/>
    <property type="molecule type" value="Genomic_DNA"/>
</dbReference>
<proteinExistence type="predicted"/>
<dbReference type="OrthoDB" id="877458at2"/>
<protein>
    <submittedName>
        <fullName evidence="1">Uncharacterized protein</fullName>
    </submittedName>
</protein>
<evidence type="ECO:0000313" key="1">
    <source>
        <dbReference type="EMBL" id="OUJ68612.1"/>
    </source>
</evidence>
<name>A0A243W5K1_9BACT</name>
<sequence>MPDPYNPFHLRNLYNADQGADNIGGLAAVWYTPIENFRSWPSVGPLVVTALDLVEGAVWYQLVSTRGSLSYDGAPKSISRQGDVMNHKIKGALPRHAAALAVGLEPMAGQRYVALYRDLNGEVQLIGTPDQPLEWSASYTAGSETKRNGYDWTLAGDTLRPARPYLGSWLVSEKGLELGLYVGPGGSVELRTAGGRVLEVVPAGKSIVLRSGFKLGYQIV</sequence>
<keyword evidence="2" id="KW-1185">Reference proteome</keyword>
<reference evidence="1 2" key="1">
    <citation type="submission" date="2017-01" db="EMBL/GenBank/DDBJ databases">
        <title>A new Hymenobacter.</title>
        <authorList>
            <person name="Liang Y."/>
            <person name="Feng F."/>
        </authorList>
    </citation>
    <scope>NUCLEOTIDE SEQUENCE [LARGE SCALE GENOMIC DNA]</scope>
    <source>
        <strain evidence="1">MIMBbqt21</strain>
    </source>
</reference>